<dbReference type="Pfam" id="PF09917">
    <property type="entry name" value="DUF2147"/>
    <property type="match status" value="1"/>
</dbReference>
<reference evidence="3" key="1">
    <citation type="submission" date="2021-03" db="EMBL/GenBank/DDBJ databases">
        <title>Ottowia sp. 27C isolated from the cloaca of a Giant Asian pond turtle (Heosemys grandis).</title>
        <authorList>
            <person name="Spergser J."/>
            <person name="Busse H.-J."/>
        </authorList>
    </citation>
    <scope>NUCLEOTIDE SEQUENCE</scope>
    <source>
        <strain evidence="3">27C</strain>
    </source>
</reference>
<gene>
    <name evidence="3" type="ORF">J1M35_05250</name>
</gene>
<dbReference type="InterPro" id="IPR019223">
    <property type="entry name" value="DUF2147"/>
</dbReference>
<dbReference type="RefSeq" id="WP_208010204.1">
    <property type="nucleotide sequence ID" value="NZ_CP071796.1"/>
</dbReference>
<dbReference type="Proteomes" id="UP000663903">
    <property type="component" value="Chromosome"/>
</dbReference>
<evidence type="ECO:0000313" key="3">
    <source>
        <dbReference type="EMBL" id="QTD46305.1"/>
    </source>
</evidence>
<accession>A0A975H4F2</accession>
<sequence length="142" mass="15060">MPRFPLLPLALLLSAACLPAAAATPQDAHGLWLSADKAAVIEFKDCADAPGALCGQIVWDKDAGTPTDACGVRIAKLKSFDGEAWRDGWVHDPRDKKNYKGAVRVKGGGSILAVRAYIGTEVLGETEEMTRTNQVPAGCKAR</sequence>
<feature type="signal peptide" evidence="1">
    <location>
        <begin position="1"/>
        <end position="22"/>
    </location>
</feature>
<feature type="chain" id="PRO_5037976076" evidence="1">
    <location>
        <begin position="23"/>
        <end position="142"/>
    </location>
</feature>
<name>A0A975H4F2_9BURK</name>
<dbReference type="PANTHER" id="PTHR36919">
    <property type="entry name" value="BLR1215 PROTEIN"/>
    <property type="match status" value="1"/>
</dbReference>
<dbReference type="AlphaFoldDB" id="A0A975H4F2"/>
<evidence type="ECO:0000259" key="2">
    <source>
        <dbReference type="Pfam" id="PF09917"/>
    </source>
</evidence>
<dbReference type="PANTHER" id="PTHR36919:SF2">
    <property type="entry name" value="BLL6627 PROTEIN"/>
    <property type="match status" value="1"/>
</dbReference>
<dbReference type="KEGG" id="otd:J1M35_05250"/>
<protein>
    <submittedName>
        <fullName evidence="3">DUF2147 domain-containing protein</fullName>
    </submittedName>
</protein>
<dbReference type="EMBL" id="CP071796">
    <property type="protein sequence ID" value="QTD46305.1"/>
    <property type="molecule type" value="Genomic_DNA"/>
</dbReference>
<keyword evidence="1" id="KW-0732">Signal</keyword>
<proteinExistence type="predicted"/>
<dbReference type="PROSITE" id="PS51257">
    <property type="entry name" value="PROKAR_LIPOPROTEIN"/>
    <property type="match status" value="1"/>
</dbReference>
<evidence type="ECO:0000256" key="1">
    <source>
        <dbReference type="SAM" id="SignalP"/>
    </source>
</evidence>
<organism evidence="3 4">
    <name type="scientific">Ottowia testudinis</name>
    <dbReference type="NCBI Taxonomy" id="2816950"/>
    <lineage>
        <taxon>Bacteria</taxon>
        <taxon>Pseudomonadati</taxon>
        <taxon>Pseudomonadota</taxon>
        <taxon>Betaproteobacteria</taxon>
        <taxon>Burkholderiales</taxon>
        <taxon>Comamonadaceae</taxon>
        <taxon>Ottowia</taxon>
    </lineage>
</organism>
<feature type="domain" description="DUF2147" evidence="2">
    <location>
        <begin position="30"/>
        <end position="131"/>
    </location>
</feature>
<dbReference type="Gene3D" id="2.40.128.520">
    <property type="match status" value="1"/>
</dbReference>
<keyword evidence="4" id="KW-1185">Reference proteome</keyword>
<evidence type="ECO:0000313" key="4">
    <source>
        <dbReference type="Proteomes" id="UP000663903"/>
    </source>
</evidence>